<dbReference type="GO" id="GO:0000976">
    <property type="term" value="F:transcription cis-regulatory region binding"/>
    <property type="evidence" value="ECO:0007669"/>
    <property type="project" value="TreeGrafter"/>
</dbReference>
<sequence>MQTMVRAGTLNGYPQVTKRLGFNPQALLRRLGLDATMLADPERRIPISSVCRLLEETAHATSCPTLGIQMAEARHGLDFGVVGLVLAHKRTLREVLQAANQYRHLLNDALALSLEVEGDTVVIREEIVTEPGVPTRQATDLAVGVLARTCRALLDPEWKPRSAHFTHTAPSDLSAYRRFFGCPLVFESDFNGLICAARDLDHPNPAADPELVRYGESLARPLNVSGPDAIVLDVRKAIYVLLPIEQAVVNQVAQHLHLSVRSMQRQLEMAGTDFSTLLDEVRGDLAQRYMKNVRYPLGRVATLLGYTRQASFTRWFSLQFGMTPRDWRARQSE</sequence>
<evidence type="ECO:0000259" key="4">
    <source>
        <dbReference type="PROSITE" id="PS01124"/>
    </source>
</evidence>
<dbReference type="InterPro" id="IPR018060">
    <property type="entry name" value="HTH_AraC"/>
</dbReference>
<keyword evidence="2" id="KW-0238">DNA-binding</keyword>
<comment type="caution">
    <text evidence="5">The sequence shown here is derived from an EMBL/GenBank/DDBJ whole genome shotgun (WGS) entry which is preliminary data.</text>
</comment>
<reference evidence="5" key="1">
    <citation type="submission" date="2016-12" db="EMBL/GenBank/DDBJ databases">
        <authorList>
            <person name="Moulin L."/>
        </authorList>
    </citation>
    <scope>NUCLEOTIDE SEQUENCE [LARGE SCALE GENOMIC DNA]</scope>
    <source>
        <strain evidence="5">STM 7183</strain>
    </source>
</reference>
<dbReference type="Proteomes" id="UP000195569">
    <property type="component" value="Unassembled WGS sequence"/>
</dbReference>
<dbReference type="PROSITE" id="PS01124">
    <property type="entry name" value="HTH_ARAC_FAMILY_2"/>
    <property type="match status" value="1"/>
</dbReference>
<dbReference type="PANTHER" id="PTHR47894:SF4">
    <property type="entry name" value="HTH-TYPE TRANSCRIPTIONAL REGULATOR GADX"/>
    <property type="match status" value="1"/>
</dbReference>
<accession>A0A1N7SRQ9</accession>
<dbReference type="SUPFAM" id="SSF46689">
    <property type="entry name" value="Homeodomain-like"/>
    <property type="match status" value="1"/>
</dbReference>
<dbReference type="RefSeq" id="WP_087738507.1">
    <property type="nucleotide sequence ID" value="NZ_CYGY02000069.1"/>
</dbReference>
<keyword evidence="1" id="KW-0805">Transcription regulation</keyword>
<keyword evidence="3" id="KW-0804">Transcription</keyword>
<dbReference type="Gene3D" id="1.10.10.60">
    <property type="entry name" value="Homeodomain-like"/>
    <property type="match status" value="1"/>
</dbReference>
<dbReference type="InterPro" id="IPR009057">
    <property type="entry name" value="Homeodomain-like_sf"/>
</dbReference>
<dbReference type="OrthoDB" id="6506763at2"/>
<dbReference type="AlphaFoldDB" id="A0A1N7SRQ9"/>
<evidence type="ECO:0000256" key="2">
    <source>
        <dbReference type="ARBA" id="ARBA00023125"/>
    </source>
</evidence>
<dbReference type="InterPro" id="IPR032687">
    <property type="entry name" value="AraC-type_N"/>
</dbReference>
<dbReference type="Pfam" id="PF12833">
    <property type="entry name" value="HTH_18"/>
    <property type="match status" value="1"/>
</dbReference>
<gene>
    <name evidence="5" type="ORF">BN2476_690020</name>
</gene>
<dbReference type="PANTHER" id="PTHR47894">
    <property type="entry name" value="HTH-TYPE TRANSCRIPTIONAL REGULATOR GADX"/>
    <property type="match status" value="1"/>
</dbReference>
<dbReference type="GO" id="GO:0003700">
    <property type="term" value="F:DNA-binding transcription factor activity"/>
    <property type="evidence" value="ECO:0007669"/>
    <property type="project" value="InterPro"/>
</dbReference>
<dbReference type="EMBL" id="CYGY02000069">
    <property type="protein sequence ID" value="SIT49579.1"/>
    <property type="molecule type" value="Genomic_DNA"/>
</dbReference>
<protein>
    <recommendedName>
        <fullName evidence="4">HTH araC/xylS-type domain-containing protein</fullName>
    </recommendedName>
</protein>
<keyword evidence="6" id="KW-1185">Reference proteome</keyword>
<evidence type="ECO:0000256" key="3">
    <source>
        <dbReference type="ARBA" id="ARBA00023163"/>
    </source>
</evidence>
<evidence type="ECO:0000313" key="6">
    <source>
        <dbReference type="Proteomes" id="UP000195569"/>
    </source>
</evidence>
<proteinExistence type="predicted"/>
<dbReference type="GO" id="GO:0005829">
    <property type="term" value="C:cytosol"/>
    <property type="evidence" value="ECO:0007669"/>
    <property type="project" value="TreeGrafter"/>
</dbReference>
<dbReference type="Pfam" id="PF12625">
    <property type="entry name" value="Arabinose_bd"/>
    <property type="match status" value="1"/>
</dbReference>
<name>A0A1N7SRQ9_9BURK</name>
<evidence type="ECO:0000313" key="5">
    <source>
        <dbReference type="EMBL" id="SIT49579.1"/>
    </source>
</evidence>
<dbReference type="SMART" id="SM00342">
    <property type="entry name" value="HTH_ARAC"/>
    <property type="match status" value="1"/>
</dbReference>
<evidence type="ECO:0000256" key="1">
    <source>
        <dbReference type="ARBA" id="ARBA00023015"/>
    </source>
</evidence>
<feature type="domain" description="HTH araC/xylS-type" evidence="4">
    <location>
        <begin position="249"/>
        <end position="330"/>
    </location>
</feature>
<organism evidence="5 6">
    <name type="scientific">Paraburkholderia piptadeniae</name>
    <dbReference type="NCBI Taxonomy" id="1701573"/>
    <lineage>
        <taxon>Bacteria</taxon>
        <taxon>Pseudomonadati</taxon>
        <taxon>Pseudomonadota</taxon>
        <taxon>Betaproteobacteria</taxon>
        <taxon>Burkholderiales</taxon>
        <taxon>Burkholderiaceae</taxon>
        <taxon>Paraburkholderia</taxon>
    </lineage>
</organism>